<dbReference type="EMBL" id="JAODIM010000041">
    <property type="protein sequence ID" value="MCU5778558.1"/>
    <property type="molecule type" value="Genomic_DNA"/>
</dbReference>
<name>A0A9J6PP84_9GAMM</name>
<evidence type="ECO:0000256" key="1">
    <source>
        <dbReference type="SAM" id="Phobius"/>
    </source>
</evidence>
<reference evidence="2" key="1">
    <citation type="submission" date="2022-09" db="EMBL/GenBank/DDBJ databases">
        <title>Winslowiella arboricola sp. nov., isolated from bleeding cankers on broadleaf hosts.</title>
        <authorList>
            <person name="Brady C."/>
            <person name="Kaur S."/>
            <person name="Crampton B."/>
            <person name="Maddock D."/>
            <person name="Arnold D."/>
            <person name="Denman S."/>
        </authorList>
    </citation>
    <scope>NUCLEOTIDE SEQUENCE</scope>
    <source>
        <strain evidence="2">BAC 15a-03b</strain>
    </source>
</reference>
<keyword evidence="1" id="KW-1133">Transmembrane helix</keyword>
<protein>
    <submittedName>
        <fullName evidence="2">Uncharacterized protein</fullName>
    </submittedName>
</protein>
<keyword evidence="1" id="KW-0812">Transmembrane</keyword>
<gene>
    <name evidence="2" type="ORF">N5923_13775</name>
</gene>
<evidence type="ECO:0000313" key="2">
    <source>
        <dbReference type="EMBL" id="MCU5778558.1"/>
    </source>
</evidence>
<comment type="caution">
    <text evidence="2">The sequence shown here is derived from an EMBL/GenBank/DDBJ whole genome shotgun (WGS) entry which is preliminary data.</text>
</comment>
<keyword evidence="1" id="KW-0472">Membrane</keyword>
<keyword evidence="3" id="KW-1185">Reference proteome</keyword>
<evidence type="ECO:0000313" key="3">
    <source>
        <dbReference type="Proteomes" id="UP001064262"/>
    </source>
</evidence>
<organism evidence="2 3">
    <name type="scientific">Winslowiella arboricola</name>
    <dbReference type="NCBI Taxonomy" id="2978220"/>
    <lineage>
        <taxon>Bacteria</taxon>
        <taxon>Pseudomonadati</taxon>
        <taxon>Pseudomonadota</taxon>
        <taxon>Gammaproteobacteria</taxon>
        <taxon>Enterobacterales</taxon>
        <taxon>Erwiniaceae</taxon>
        <taxon>Winslowiella</taxon>
    </lineage>
</organism>
<dbReference type="Proteomes" id="UP001064262">
    <property type="component" value="Unassembled WGS sequence"/>
</dbReference>
<proteinExistence type="predicted"/>
<accession>A0A9J6PP84</accession>
<dbReference type="AlphaFoldDB" id="A0A9J6PP84"/>
<sequence length="110" mass="12304">MNNTVTEEVLRNNGFSDKNIARLNSVLSRTHEDTESYSSLVADLSKRFWGGGAGILMMVAAGIYLMFFEPETGAIEVLAIAFGIAVFWIITPVPLAWKCWRFTSRQRVSN</sequence>
<feature type="transmembrane region" description="Helical" evidence="1">
    <location>
        <begin position="48"/>
        <end position="68"/>
    </location>
</feature>
<dbReference type="RefSeq" id="WP_267141516.1">
    <property type="nucleotide sequence ID" value="NZ_JAODIL010000059.1"/>
</dbReference>
<feature type="transmembrane region" description="Helical" evidence="1">
    <location>
        <begin position="74"/>
        <end position="97"/>
    </location>
</feature>